<dbReference type="EMBL" id="MCWU01000015">
    <property type="protein sequence ID" value="PMJ68050.1"/>
    <property type="molecule type" value="Genomic_DNA"/>
</dbReference>
<gene>
    <name evidence="1" type="ORF">BCU17_15580</name>
</gene>
<proteinExistence type="predicted"/>
<dbReference type="Gene3D" id="3.40.50.1820">
    <property type="entry name" value="alpha/beta hydrolase"/>
    <property type="match status" value="1"/>
</dbReference>
<evidence type="ECO:0000313" key="2">
    <source>
        <dbReference type="Proteomes" id="UP000235330"/>
    </source>
</evidence>
<evidence type="ECO:0000313" key="1">
    <source>
        <dbReference type="EMBL" id="PMJ68050.1"/>
    </source>
</evidence>
<comment type="caution">
    <text evidence="1">The sequence shown here is derived from an EMBL/GenBank/DDBJ whole genome shotgun (WGS) entry which is preliminary data.</text>
</comment>
<organism evidence="1 2">
    <name type="scientific">Vibrio splendidus</name>
    <dbReference type="NCBI Taxonomy" id="29497"/>
    <lineage>
        <taxon>Bacteria</taxon>
        <taxon>Pseudomonadati</taxon>
        <taxon>Pseudomonadota</taxon>
        <taxon>Gammaproteobacteria</taxon>
        <taxon>Vibrionales</taxon>
        <taxon>Vibrionaceae</taxon>
        <taxon>Vibrio</taxon>
    </lineage>
</organism>
<evidence type="ECO:0008006" key="3">
    <source>
        <dbReference type="Google" id="ProtNLM"/>
    </source>
</evidence>
<name>A0A2N7FFH3_VIBSP</name>
<accession>A0A2N7FFH3</accession>
<dbReference type="AlphaFoldDB" id="A0A2N7FFH3"/>
<reference evidence="2" key="1">
    <citation type="submission" date="2016-07" db="EMBL/GenBank/DDBJ databases">
        <title>Nontailed viruses are major unrecognized killers of bacteria in the ocean.</title>
        <authorList>
            <person name="Kauffman K."/>
            <person name="Hussain F."/>
            <person name="Yang J."/>
            <person name="Arevalo P."/>
            <person name="Brown J."/>
            <person name="Cutler M."/>
            <person name="Kelly L."/>
            <person name="Polz M.F."/>
        </authorList>
    </citation>
    <scope>NUCLEOTIDE SEQUENCE [LARGE SCALE GENOMIC DNA]</scope>
    <source>
        <strain evidence="2">10N.261.55.E11</strain>
    </source>
</reference>
<dbReference type="SUPFAM" id="SSF53474">
    <property type="entry name" value="alpha/beta-Hydrolases"/>
    <property type="match status" value="1"/>
</dbReference>
<dbReference type="Proteomes" id="UP000235330">
    <property type="component" value="Unassembled WGS sequence"/>
</dbReference>
<sequence>MLILAISGNAQSSLGTTQINQMKEYANDVQSHVLESCGHWLMEECPVQVEDLVIDFFNKNNQ</sequence>
<dbReference type="InterPro" id="IPR029058">
    <property type="entry name" value="AB_hydrolase_fold"/>
</dbReference>
<protein>
    <recommendedName>
        <fullName evidence="3">Alpha/beta hydrolase</fullName>
    </recommendedName>
</protein>